<accession>A0ABS4UX18</accession>
<comment type="caution">
    <text evidence="1">The sequence shown here is derived from an EMBL/GenBank/DDBJ whole genome shotgun (WGS) entry which is preliminary data.</text>
</comment>
<reference evidence="1 2" key="1">
    <citation type="submission" date="2021-03" db="EMBL/GenBank/DDBJ databases">
        <title>Sequencing the genomes of 1000 actinobacteria strains.</title>
        <authorList>
            <person name="Klenk H.-P."/>
        </authorList>
    </citation>
    <scope>NUCLEOTIDE SEQUENCE [LARGE SCALE GENOMIC DNA]</scope>
    <source>
        <strain evidence="1 2">DSM 18824</strain>
    </source>
</reference>
<proteinExistence type="predicted"/>
<evidence type="ECO:0000313" key="1">
    <source>
        <dbReference type="EMBL" id="MBP2356194.1"/>
    </source>
</evidence>
<sequence length="224" mass="24864">MPDAETSERREILADPALSPIPHPAITNLDLNAMLHEASLRAAALLDQQDAPDARIELARMMACEGSRFDAQEVATRAGIHRAELSRIRRAYQLGGEIGVDVYLRTFDPGPDLRERLEQAPRARAAHRRHHGQLPDLGVDWSSDPARARRLLVPLHPHRRGLVPRGRHLPICGRRLQSCQAGKVTPHRPPALTPASRFSGEYLFESLTATGAHSTSAMPRRPRL</sequence>
<organism evidence="1 2">
    <name type="scientific">Kribbella aluminosa</name>
    <dbReference type="NCBI Taxonomy" id="416017"/>
    <lineage>
        <taxon>Bacteria</taxon>
        <taxon>Bacillati</taxon>
        <taxon>Actinomycetota</taxon>
        <taxon>Actinomycetes</taxon>
        <taxon>Propionibacteriales</taxon>
        <taxon>Kribbellaceae</taxon>
        <taxon>Kribbella</taxon>
    </lineage>
</organism>
<name>A0ABS4UX18_9ACTN</name>
<dbReference type="EMBL" id="JAGINT010000002">
    <property type="protein sequence ID" value="MBP2356194.1"/>
    <property type="molecule type" value="Genomic_DNA"/>
</dbReference>
<protein>
    <submittedName>
        <fullName evidence="1">Uncharacterized protein</fullName>
    </submittedName>
</protein>
<gene>
    <name evidence="1" type="ORF">JOF29_007304</name>
</gene>
<dbReference type="Proteomes" id="UP000755585">
    <property type="component" value="Unassembled WGS sequence"/>
</dbReference>
<evidence type="ECO:0000313" key="2">
    <source>
        <dbReference type="Proteomes" id="UP000755585"/>
    </source>
</evidence>
<keyword evidence="2" id="KW-1185">Reference proteome</keyword>